<dbReference type="STRING" id="1423770.FD29_GL000956"/>
<feature type="domain" description="Sensor histidine kinase NatK-like C-terminal" evidence="2">
    <location>
        <begin position="144"/>
        <end position="240"/>
    </location>
</feature>
<proteinExistence type="predicted"/>
<evidence type="ECO:0000259" key="2">
    <source>
        <dbReference type="Pfam" id="PF14501"/>
    </source>
</evidence>
<dbReference type="PATRIC" id="fig|1423770.3.peg.986"/>
<sequence length="249" mass="28375">MSTTLFTLAFIGIGMIVFILGHLSKVKADYELQQINERNAYINGLENKNSELRRFKHDYKNFLLSLSVSIENNQDDSEIVQRLLNYADVNLKNDTKLNDANLYKINDKLIRGIIITKIMIARDKGVQTNVEIDKDIEISKRTSVDITRILGILFDNAIEASLKNPKPELDYALISYDESIEFVFKNNVDPSLKIEMNKIYNNGYSTKSDHNGLGLATVKQIVNSNKNFLLQTKFENAEFSTVLTSIKIN</sequence>
<dbReference type="Gene3D" id="3.30.565.10">
    <property type="entry name" value="Histidine kinase-like ATPase, C-terminal domain"/>
    <property type="match status" value="1"/>
</dbReference>
<gene>
    <name evidence="3" type="ORF">FD29_GL000956</name>
</gene>
<evidence type="ECO:0000313" key="3">
    <source>
        <dbReference type="EMBL" id="KRL43427.1"/>
    </source>
</evidence>
<evidence type="ECO:0000256" key="1">
    <source>
        <dbReference type="SAM" id="Phobius"/>
    </source>
</evidence>
<evidence type="ECO:0000313" key="4">
    <source>
        <dbReference type="Proteomes" id="UP000050872"/>
    </source>
</evidence>
<reference evidence="3 4" key="1">
    <citation type="journal article" date="2015" name="Genome Announc.">
        <title>Expanding the biotechnology potential of lactobacilli through comparative genomics of 213 strains and associated genera.</title>
        <authorList>
            <person name="Sun Z."/>
            <person name="Harris H.M."/>
            <person name="McCann A."/>
            <person name="Guo C."/>
            <person name="Argimon S."/>
            <person name="Zhang W."/>
            <person name="Yang X."/>
            <person name="Jeffery I.B."/>
            <person name="Cooney J.C."/>
            <person name="Kagawa T.F."/>
            <person name="Liu W."/>
            <person name="Song Y."/>
            <person name="Salvetti E."/>
            <person name="Wrobel A."/>
            <person name="Rasinkangas P."/>
            <person name="Parkhill J."/>
            <person name="Rea M.C."/>
            <person name="O'Sullivan O."/>
            <person name="Ritari J."/>
            <person name="Douillard F.P."/>
            <person name="Paul Ross R."/>
            <person name="Yang R."/>
            <person name="Briner A.E."/>
            <person name="Felis G.E."/>
            <person name="de Vos W.M."/>
            <person name="Barrangou R."/>
            <person name="Klaenhammer T.R."/>
            <person name="Caufield P.W."/>
            <person name="Cui Y."/>
            <person name="Zhang H."/>
            <person name="O'Toole P.W."/>
        </authorList>
    </citation>
    <scope>NUCLEOTIDE SEQUENCE [LARGE SCALE GENOMIC DNA]</scope>
    <source>
        <strain evidence="3 4">DSM 14500</strain>
    </source>
</reference>
<organism evidence="3 4">
    <name type="scientific">Companilactobacillus mindensis DSM 14500</name>
    <dbReference type="NCBI Taxonomy" id="1423770"/>
    <lineage>
        <taxon>Bacteria</taxon>
        <taxon>Bacillati</taxon>
        <taxon>Bacillota</taxon>
        <taxon>Bacilli</taxon>
        <taxon>Lactobacillales</taxon>
        <taxon>Lactobacillaceae</taxon>
        <taxon>Companilactobacillus</taxon>
    </lineage>
</organism>
<keyword evidence="4" id="KW-1185">Reference proteome</keyword>
<dbReference type="Proteomes" id="UP000050872">
    <property type="component" value="Unassembled WGS sequence"/>
</dbReference>
<dbReference type="PANTHER" id="PTHR40448:SF1">
    <property type="entry name" value="TWO-COMPONENT SENSOR HISTIDINE KINASE"/>
    <property type="match status" value="1"/>
</dbReference>
<accession>A0A0R1QQI3</accession>
<dbReference type="SUPFAM" id="SSF55874">
    <property type="entry name" value="ATPase domain of HSP90 chaperone/DNA topoisomerase II/histidine kinase"/>
    <property type="match status" value="1"/>
</dbReference>
<comment type="caution">
    <text evidence="3">The sequence shown here is derived from an EMBL/GenBank/DDBJ whole genome shotgun (WGS) entry which is preliminary data.</text>
</comment>
<dbReference type="GO" id="GO:0042802">
    <property type="term" value="F:identical protein binding"/>
    <property type="evidence" value="ECO:0007669"/>
    <property type="project" value="TreeGrafter"/>
</dbReference>
<dbReference type="EMBL" id="AZEZ01000085">
    <property type="protein sequence ID" value="KRL43427.1"/>
    <property type="molecule type" value="Genomic_DNA"/>
</dbReference>
<dbReference type="Pfam" id="PF14501">
    <property type="entry name" value="HATPase_c_5"/>
    <property type="match status" value="1"/>
</dbReference>
<keyword evidence="1" id="KW-1133">Transmembrane helix</keyword>
<feature type="transmembrane region" description="Helical" evidence="1">
    <location>
        <begin position="6"/>
        <end position="23"/>
    </location>
</feature>
<dbReference type="InterPro" id="IPR036890">
    <property type="entry name" value="HATPase_C_sf"/>
</dbReference>
<dbReference type="InterPro" id="IPR032834">
    <property type="entry name" value="NatK-like_C"/>
</dbReference>
<protein>
    <recommendedName>
        <fullName evidence="2">Sensor histidine kinase NatK-like C-terminal domain-containing protein</fullName>
    </recommendedName>
</protein>
<dbReference type="PANTHER" id="PTHR40448">
    <property type="entry name" value="TWO-COMPONENT SENSOR HISTIDINE KINASE"/>
    <property type="match status" value="1"/>
</dbReference>
<keyword evidence="1" id="KW-0472">Membrane</keyword>
<dbReference type="AlphaFoldDB" id="A0A0R1QQI3"/>
<name>A0A0R1QQI3_9LACO</name>
<keyword evidence="1" id="KW-0812">Transmembrane</keyword>